<feature type="transmembrane region" description="Helical" evidence="1">
    <location>
        <begin position="87"/>
        <end position="105"/>
    </location>
</feature>
<feature type="transmembrane region" description="Helical" evidence="1">
    <location>
        <begin position="147"/>
        <end position="167"/>
    </location>
</feature>
<feature type="transmembrane region" description="Helical" evidence="1">
    <location>
        <begin position="12"/>
        <end position="30"/>
    </location>
</feature>
<keyword evidence="1" id="KW-0812">Transmembrane</keyword>
<keyword evidence="1" id="KW-1133">Transmembrane helix</keyword>
<reference evidence="2 3" key="1">
    <citation type="submission" date="2016-10" db="EMBL/GenBank/DDBJ databases">
        <authorList>
            <person name="de Groot N.N."/>
        </authorList>
    </citation>
    <scope>NUCLEOTIDE SEQUENCE [LARGE SCALE GENOMIC DNA]</scope>
    <source>
        <strain evidence="2 3">DSM 21633</strain>
    </source>
</reference>
<evidence type="ECO:0000313" key="2">
    <source>
        <dbReference type="EMBL" id="SEQ36432.1"/>
    </source>
</evidence>
<keyword evidence="3" id="KW-1185">Reference proteome</keyword>
<feature type="transmembrane region" description="Helical" evidence="1">
    <location>
        <begin position="173"/>
        <end position="192"/>
    </location>
</feature>
<feature type="transmembrane region" description="Helical" evidence="1">
    <location>
        <begin position="117"/>
        <end position="140"/>
    </location>
</feature>
<evidence type="ECO:0000256" key="1">
    <source>
        <dbReference type="SAM" id="Phobius"/>
    </source>
</evidence>
<gene>
    <name evidence="2" type="ORF">SAMN05216362_1126</name>
</gene>
<dbReference type="STRING" id="571933.SAMN05216362_1126"/>
<proteinExistence type="predicted"/>
<protein>
    <submittedName>
        <fullName evidence="2">Uncharacterized protein</fullName>
    </submittedName>
</protein>
<name>A0A1H9FEU4_9BACI</name>
<dbReference type="Proteomes" id="UP000199427">
    <property type="component" value="Unassembled WGS sequence"/>
</dbReference>
<sequence>MEINHGYQSNWKIFSLFTIIIGLMVGVFSVKSDHLLYVGEDGTLSIVEMVIAYISIMINSLPVWFIASMVVGYLFGNNIKEGMLKGAIYTVTAITFYFLIGHYFIDSLIQVSIFHQIKVYLIWYGASIIGGCLGGGTGYLYRKSPNVLFIVLLGLILQLFVNGASSWNNMIGTAQNITFCLMTIGIVVYLVIVNRKKFTHTDFHKKNGLRRS</sequence>
<dbReference type="EMBL" id="FOES01000012">
    <property type="protein sequence ID" value="SEQ36432.1"/>
    <property type="molecule type" value="Genomic_DNA"/>
</dbReference>
<organism evidence="2 3">
    <name type="scientific">Piscibacillus halophilus</name>
    <dbReference type="NCBI Taxonomy" id="571933"/>
    <lineage>
        <taxon>Bacteria</taxon>
        <taxon>Bacillati</taxon>
        <taxon>Bacillota</taxon>
        <taxon>Bacilli</taxon>
        <taxon>Bacillales</taxon>
        <taxon>Bacillaceae</taxon>
        <taxon>Piscibacillus</taxon>
    </lineage>
</organism>
<feature type="transmembrane region" description="Helical" evidence="1">
    <location>
        <begin position="50"/>
        <end position="75"/>
    </location>
</feature>
<evidence type="ECO:0000313" key="3">
    <source>
        <dbReference type="Proteomes" id="UP000199427"/>
    </source>
</evidence>
<dbReference type="OrthoDB" id="2848452at2"/>
<dbReference type="RefSeq" id="WP_091773374.1">
    <property type="nucleotide sequence ID" value="NZ_FOES01000012.1"/>
</dbReference>
<keyword evidence="1" id="KW-0472">Membrane</keyword>
<dbReference type="AlphaFoldDB" id="A0A1H9FEU4"/>
<accession>A0A1H9FEU4</accession>